<dbReference type="VEuPathDB" id="CryptoDB:Vbra_20265"/>
<evidence type="ECO:0000256" key="1">
    <source>
        <dbReference type="ARBA" id="ARBA00022729"/>
    </source>
</evidence>
<dbReference type="SMART" id="SM00032">
    <property type="entry name" value="CCP"/>
    <property type="match status" value="6"/>
</dbReference>
<dbReference type="EMBL" id="CDMY01000193">
    <property type="protein sequence ID" value="CEL93854.1"/>
    <property type="molecule type" value="Genomic_DNA"/>
</dbReference>
<dbReference type="InterPro" id="IPR035976">
    <property type="entry name" value="Sushi/SCR/CCP_sf"/>
</dbReference>
<evidence type="ECO:0000313" key="7">
    <source>
        <dbReference type="Proteomes" id="UP000041254"/>
    </source>
</evidence>
<feature type="domain" description="Sushi" evidence="5">
    <location>
        <begin position="330"/>
        <end position="406"/>
    </location>
</feature>
<dbReference type="PANTHER" id="PTHR45656">
    <property type="entry name" value="PROTEIN CBR-CLEC-78"/>
    <property type="match status" value="1"/>
</dbReference>
<protein>
    <recommendedName>
        <fullName evidence="5">Sushi domain-containing protein</fullName>
    </recommendedName>
</protein>
<dbReference type="InParanoid" id="A0A0G4ECY5"/>
<dbReference type="PROSITE" id="PS50923">
    <property type="entry name" value="SUSHI"/>
    <property type="match status" value="6"/>
</dbReference>
<proteinExistence type="predicted"/>
<dbReference type="Proteomes" id="UP000041254">
    <property type="component" value="Unassembled WGS sequence"/>
</dbReference>
<dbReference type="STRING" id="1169540.A0A0G4ECY5"/>
<dbReference type="OrthoDB" id="6127264at2759"/>
<reference evidence="6 7" key="1">
    <citation type="submission" date="2014-11" db="EMBL/GenBank/DDBJ databases">
        <authorList>
            <person name="Zhu J."/>
            <person name="Qi W."/>
            <person name="Song R."/>
        </authorList>
    </citation>
    <scope>NUCLEOTIDE SEQUENCE [LARGE SCALE GENOMIC DNA]</scope>
</reference>
<gene>
    <name evidence="6" type="ORF">Vbra_20265</name>
</gene>
<accession>A0A0G4ECY5</accession>
<feature type="chain" id="PRO_5005187576" description="Sushi domain-containing protein" evidence="4">
    <location>
        <begin position="27"/>
        <end position="1141"/>
    </location>
</feature>
<dbReference type="SUPFAM" id="SSF57535">
    <property type="entry name" value="Complement control module/SCR domain"/>
    <property type="match status" value="6"/>
</dbReference>
<feature type="signal peptide" evidence="4">
    <location>
        <begin position="1"/>
        <end position="26"/>
    </location>
</feature>
<dbReference type="InterPro" id="IPR000884">
    <property type="entry name" value="TSP1_rpt"/>
</dbReference>
<feature type="domain" description="Sushi" evidence="5">
    <location>
        <begin position="780"/>
        <end position="837"/>
    </location>
</feature>
<evidence type="ECO:0000259" key="5">
    <source>
        <dbReference type="PROSITE" id="PS50923"/>
    </source>
</evidence>
<feature type="domain" description="Sushi" evidence="5">
    <location>
        <begin position="187"/>
        <end position="268"/>
    </location>
</feature>
<keyword evidence="1 4" id="KW-0732">Signal</keyword>
<dbReference type="Pfam" id="PF19030">
    <property type="entry name" value="TSP1_ADAMTS"/>
    <property type="match status" value="1"/>
</dbReference>
<dbReference type="Gene3D" id="2.10.70.10">
    <property type="entry name" value="Complement Module, domain 1"/>
    <property type="match status" value="7"/>
</dbReference>
<sequence>MATRPSIRGRWEGLLVGLLAVCGSLALESVEAGILRNKLQSGRRRQVLVEAKGAVAFMVPASLPDDDVEHDMAFLQMRDISNDSSARTTHNHQHHRVTLPLPLPSISLTQENSTAKQPAASPQTGCFEPPLLPHAHYNRTALQGEKDAPGSVLAYRCEEGYLLKGVAEIRCKGRGKWTDNPPECVPVTCDAPPVLRNTKASLLNSTVTGERVPVPHEGGLPPSSTFSYTVGMQVAYECVQGYRSDNPITAVCTKEGIFEYDENEECVHISCPNPDTNKHPHRRRTGNSYYVGDVVTFSCDEGTLNGPSKITCESSGMWSSDPTEITCTAISCGAIDLNATRGRHLSLQQISPFSSEGGFFWTKGSTIEMRCEDGWQFPEEVASSVVQTRCLANGTWSTGDPPPCSPEPNTHYRIRVKRSYGSEGLKAEDAKVWTVYEMEFYSDAHCHPDSRLALSIKDITAAGYTPDHPPQHAVDGSLSTAWHYNVTAHSNDTIVSKTENWAASLNPIEGPWLALQVNKAAAIHCFVVRQGPADHRHVGGREGIPPQSLELDRWNGSAYVPVINTRLGVSTDPSAAPNTLIETNYTSNELARTLLGATHFNDVLEEEAESSPVLDHPHAARVEVFTCGPITPPLHGRLLGEDGGWAPGSKIRFVCDDGYTLKGPEITVCGNEHDPSDVSRMEYTHPIPPECEPVVCDVAEIVKPKDQWHLHRHIHLPSHKQGEPGVGGEMGLVAGTKVIWECDEGFTLVGEAIMQCQIDGSYRRADAGPPIGAVPRCQRATCGPYPWPTIPHGSVMSDTSGADPTATNAKDFTLRGPHSATCLSNGTWSNPPPKCVGWVTTSWSRCSRNCGPGKRHRTVTCGAPTEYHCDDVKKPSNTTDCWEIAGCDANSRAVLSFDVYITGHGQCRLQYEQQVLKEWMARELRLQNGAEDIEVIKDHCDKTADEGGEGEREVYRMAMSARTFGELKEDVVGRLSDMSRMPTDTKDSFSVVLRDAHVRDGPPPADKPNAANLLTVVNENEYVQVNQNSIQELGECPLPNPPQADRCWISRLDGTVNATTCQSSAYALEEEHVMAGCEAGYTPRVFESYCLHSGLYTRPAACAEVPVLLAVTLHVTLGVEYGSLCETLMLHSRRLKKQLAA</sequence>
<dbReference type="InterPro" id="IPR000436">
    <property type="entry name" value="Sushi_SCR_CCP_dom"/>
</dbReference>
<feature type="domain" description="Sushi" evidence="5">
    <location>
        <begin position="124"/>
        <end position="186"/>
    </location>
</feature>
<keyword evidence="7" id="KW-1185">Reference proteome</keyword>
<keyword evidence="3" id="KW-1015">Disulfide bond</keyword>
<dbReference type="InterPro" id="IPR036383">
    <property type="entry name" value="TSP1_rpt_sf"/>
</dbReference>
<dbReference type="InterPro" id="IPR051277">
    <property type="entry name" value="SEZ6_CSMD_C4BPB_Regulators"/>
</dbReference>
<evidence type="ECO:0000256" key="4">
    <source>
        <dbReference type="SAM" id="SignalP"/>
    </source>
</evidence>
<dbReference type="PROSITE" id="PS50092">
    <property type="entry name" value="TSP1"/>
    <property type="match status" value="1"/>
</dbReference>
<dbReference type="Pfam" id="PF00084">
    <property type="entry name" value="Sushi"/>
    <property type="match status" value="6"/>
</dbReference>
<evidence type="ECO:0000256" key="2">
    <source>
        <dbReference type="ARBA" id="ARBA00022737"/>
    </source>
</evidence>
<keyword evidence="2" id="KW-0677">Repeat</keyword>
<evidence type="ECO:0000256" key="3">
    <source>
        <dbReference type="ARBA" id="ARBA00023157"/>
    </source>
</evidence>
<feature type="domain" description="Sushi" evidence="5">
    <location>
        <begin position="625"/>
        <end position="693"/>
    </location>
</feature>
<organism evidence="6 7">
    <name type="scientific">Vitrella brassicaformis (strain CCMP3155)</name>
    <dbReference type="NCBI Taxonomy" id="1169540"/>
    <lineage>
        <taxon>Eukaryota</taxon>
        <taxon>Sar</taxon>
        <taxon>Alveolata</taxon>
        <taxon>Colpodellida</taxon>
        <taxon>Vitrellaceae</taxon>
        <taxon>Vitrella</taxon>
    </lineage>
</organism>
<dbReference type="CDD" id="cd00033">
    <property type="entry name" value="CCP"/>
    <property type="match status" value="6"/>
</dbReference>
<dbReference type="SUPFAM" id="SSF82895">
    <property type="entry name" value="TSP-1 type 1 repeat"/>
    <property type="match status" value="1"/>
</dbReference>
<feature type="domain" description="Sushi" evidence="5">
    <location>
        <begin position="269"/>
        <end position="329"/>
    </location>
</feature>
<evidence type="ECO:0000313" key="6">
    <source>
        <dbReference type="EMBL" id="CEL93854.1"/>
    </source>
</evidence>
<name>A0A0G4ECY5_VITBC</name>
<dbReference type="AlphaFoldDB" id="A0A0G4ECY5"/>
<dbReference type="PANTHER" id="PTHR45656:SF4">
    <property type="entry name" value="PROTEIN CBR-CLEC-78"/>
    <property type="match status" value="1"/>
</dbReference>